<dbReference type="Proteomes" id="UP001239111">
    <property type="component" value="Chromosome 3"/>
</dbReference>
<evidence type="ECO:0000313" key="1">
    <source>
        <dbReference type="EMBL" id="KAJ8671630.1"/>
    </source>
</evidence>
<proteinExistence type="predicted"/>
<dbReference type="EMBL" id="CM056743">
    <property type="protein sequence ID" value="KAJ8671630.1"/>
    <property type="molecule type" value="Genomic_DNA"/>
</dbReference>
<protein>
    <submittedName>
        <fullName evidence="1">Uncharacterized protein</fullName>
    </submittedName>
</protein>
<sequence length="410" mass="45378">MGDPLPLTMTMDWARALLNGATLACTPFKYIDQCVEWLAKVDDPGKLPFIRIDGAHTMAKYKKRHKNAEKIVKNLLIVLHSETEGVSRTGENNACEEAKLFLNDGVAGMLIAQESGEPETTDGYCADGENDDNANDDSDDGSSSSSLDCSTNVFDKARALIEEKEEGNRVNAFYLPDFAQYLIKDLPLLGIFSNVYASKFEINPKKAPTSGHVEFGFKHLKTTVFSEVELPMTLDGFVPRHIDYLYGRLKLDAADDQITTRTGSEDQGQEDEESRVYVPCFRKSTNAEMLPAVDEGDSIAESIIPPQDINRNQKRQPDQTRNKVHPFDGCSFSVGAEGYAQDRLLFSCYDEGYDIHGALTSRELEEPESHSDRTSSSNGVNTGKANSIRLQHLSGTAVSMHMLQKVPSPF</sequence>
<keyword evidence="2" id="KW-1185">Reference proteome</keyword>
<evidence type="ECO:0000313" key="2">
    <source>
        <dbReference type="Proteomes" id="UP001239111"/>
    </source>
</evidence>
<reference evidence="1" key="1">
    <citation type="submission" date="2023-04" db="EMBL/GenBank/DDBJ databases">
        <title>A chromosome-level genome assembly of the parasitoid wasp Eretmocerus hayati.</title>
        <authorList>
            <person name="Zhong Y."/>
            <person name="Liu S."/>
            <person name="Liu Y."/>
        </authorList>
    </citation>
    <scope>NUCLEOTIDE SEQUENCE</scope>
    <source>
        <strain evidence="1">ZJU_SS_LIU_2023</strain>
    </source>
</reference>
<organism evidence="1 2">
    <name type="scientific">Eretmocerus hayati</name>
    <dbReference type="NCBI Taxonomy" id="131215"/>
    <lineage>
        <taxon>Eukaryota</taxon>
        <taxon>Metazoa</taxon>
        <taxon>Ecdysozoa</taxon>
        <taxon>Arthropoda</taxon>
        <taxon>Hexapoda</taxon>
        <taxon>Insecta</taxon>
        <taxon>Pterygota</taxon>
        <taxon>Neoptera</taxon>
        <taxon>Endopterygota</taxon>
        <taxon>Hymenoptera</taxon>
        <taxon>Apocrita</taxon>
        <taxon>Proctotrupomorpha</taxon>
        <taxon>Chalcidoidea</taxon>
        <taxon>Aphelinidae</taxon>
        <taxon>Aphelininae</taxon>
        <taxon>Eretmocerus</taxon>
    </lineage>
</organism>
<gene>
    <name evidence="1" type="ORF">QAD02_002889</name>
</gene>
<comment type="caution">
    <text evidence="1">The sequence shown here is derived from an EMBL/GenBank/DDBJ whole genome shotgun (WGS) entry which is preliminary data.</text>
</comment>
<name>A0ACC2NKC8_9HYME</name>
<accession>A0ACC2NKC8</accession>